<dbReference type="RefSeq" id="WP_095987826.1">
    <property type="nucleotide sequence ID" value="NZ_CP022098.1"/>
</dbReference>
<dbReference type="Proteomes" id="UP000217257">
    <property type="component" value="Chromosome"/>
</dbReference>
<dbReference type="EMBL" id="CP022098">
    <property type="protein sequence ID" value="ATB39852.1"/>
    <property type="molecule type" value="Genomic_DNA"/>
</dbReference>
<gene>
    <name evidence="1" type="ORF">CYFUS_005300</name>
</gene>
<organism evidence="1 2">
    <name type="scientific">Cystobacter fuscus</name>
    <dbReference type="NCBI Taxonomy" id="43"/>
    <lineage>
        <taxon>Bacteria</taxon>
        <taxon>Pseudomonadati</taxon>
        <taxon>Myxococcota</taxon>
        <taxon>Myxococcia</taxon>
        <taxon>Myxococcales</taxon>
        <taxon>Cystobacterineae</taxon>
        <taxon>Archangiaceae</taxon>
        <taxon>Cystobacter</taxon>
    </lineage>
</organism>
<proteinExistence type="predicted"/>
<dbReference type="InterPro" id="IPR036116">
    <property type="entry name" value="FN3_sf"/>
</dbReference>
<dbReference type="SUPFAM" id="SSF49265">
    <property type="entry name" value="Fibronectin type III"/>
    <property type="match status" value="1"/>
</dbReference>
<sequence length="683" mass="74137">MKYEKITGGLNRSTWGPRLLSWSWLACLVCLTLLPGRAGAVTTVMTAWSGSDGVFNTISLDGKTVYQGQNLGGGNYTGLMYFKRPAGVNFTPGATLYMEVDFKDIGGSGNFGTQYNAVGNDFQFAGFTVGNSVLGSGAYKTAVFRLDNADLHYGENGGTDLRLTQPGPLQLHIVQVRVSDQPTPLYQQLTAFLGPYTGPTYAGGTPVDATTLKGKLICGYQGWFRTPGDDDNTGWQHYIPDWGGVMSPSKIAVDYWPDMTEYTPAERHVATGFTHPDGTPATLFSANNARTVLRHFQWMEAHGIDGVAVQRFLPGASPDLPTLRVLSHARAAANLTGRTFFVEYDMTGTPESELVSTITRDWHYLVDTLKLTSDSRYLHHNGVPVVGIFGFFRDRFSPATAHAILDIFKGPGPYQAFVEGAGAWYWNIEPYPEEWKQVIYRMGAWQPWNTGNSGSNPGDVPNSSYWAADQAALAARGVMYVPQIYPGSSDFNRSGKVWDPNADNRQSGAFLWSQVARAASIGASSVFLGMFDEIDEGTQIFKVSSTPPSQAHFRDNQGLPSDAYLCFTGQATKMIRGEIPYRTTPPNCAAMTQPTIPDAVAPLNGATPTGSQVTYQWTPALALAQGGTLARYELWLDGVITSVGSSTQVTRGTSSGRHVWRVRAVNSLGNAGGWSVAQTFTVP</sequence>
<evidence type="ECO:0000313" key="2">
    <source>
        <dbReference type="Proteomes" id="UP000217257"/>
    </source>
</evidence>
<dbReference type="InterPro" id="IPR013783">
    <property type="entry name" value="Ig-like_fold"/>
</dbReference>
<dbReference type="Gene3D" id="2.60.40.10">
    <property type="entry name" value="Immunoglobulins"/>
    <property type="match status" value="1"/>
</dbReference>
<evidence type="ECO:0000313" key="1">
    <source>
        <dbReference type="EMBL" id="ATB39852.1"/>
    </source>
</evidence>
<evidence type="ECO:0008006" key="3">
    <source>
        <dbReference type="Google" id="ProtNLM"/>
    </source>
</evidence>
<accession>A0A250J8R1</accession>
<dbReference type="KEGG" id="cfus:CYFUS_005300"/>
<protein>
    <recommendedName>
        <fullName evidence="3">Fibronectin type-III domain-containing protein</fullName>
    </recommendedName>
</protein>
<name>A0A250J8R1_9BACT</name>
<dbReference type="Gene3D" id="3.20.20.80">
    <property type="entry name" value="Glycosidases"/>
    <property type="match status" value="1"/>
</dbReference>
<reference evidence="1 2" key="1">
    <citation type="submission" date="2017-06" db="EMBL/GenBank/DDBJ databases">
        <title>Sequencing and comparative analysis of myxobacterial genomes.</title>
        <authorList>
            <person name="Rupp O."/>
            <person name="Goesmann A."/>
            <person name="Sogaard-Andersen L."/>
        </authorList>
    </citation>
    <scope>NUCLEOTIDE SEQUENCE [LARGE SCALE GENOMIC DNA]</scope>
    <source>
        <strain evidence="1 2">DSM 52655</strain>
    </source>
</reference>
<dbReference type="AlphaFoldDB" id="A0A250J8R1"/>
<dbReference type="CDD" id="cd11576">
    <property type="entry name" value="GH99_GH71_like_2"/>
    <property type="match status" value="1"/>
</dbReference>